<accession>A0A4U8QD30</accession>
<feature type="region of interest" description="Disordered" evidence="1">
    <location>
        <begin position="43"/>
        <end position="76"/>
    </location>
</feature>
<keyword evidence="3" id="KW-1185">Reference proteome</keyword>
<evidence type="ECO:0000256" key="1">
    <source>
        <dbReference type="SAM" id="MobiDB-lite"/>
    </source>
</evidence>
<reference evidence="2 3" key="1">
    <citation type="journal article" date="2019" name="Anaerobe">
        <title>Detection of Robinsoniella peoriensis in multiple bone samples of a trauma patient.</title>
        <authorList>
            <person name="Schrottner P."/>
            <person name="Hartwich K."/>
            <person name="Bunk B."/>
            <person name="Schober I."/>
            <person name="Helbig S."/>
            <person name="Rudolph W.W."/>
            <person name="Gunzer F."/>
        </authorList>
    </citation>
    <scope>NUCLEOTIDE SEQUENCE [LARGE SCALE GENOMIC DNA]</scope>
    <source>
        <strain evidence="2 3">DSM 106044</strain>
    </source>
</reference>
<gene>
    <name evidence="2" type="ORF">DSM106044_00118</name>
</gene>
<sequence length="76" mass="8358" precursor="true">MNMKNKLLCGKWKRWTALLMVVVMIFLQPCTVLADAGIRGKETVSGKDEVKQIQEDVSDSSGDSGKKSPETDTSII</sequence>
<name>A0A4U8QD30_9FIRM</name>
<organism evidence="2 3">
    <name type="scientific">Robinsoniella peoriensis</name>
    <dbReference type="NCBI Taxonomy" id="180332"/>
    <lineage>
        <taxon>Bacteria</taxon>
        <taxon>Bacillati</taxon>
        <taxon>Bacillota</taxon>
        <taxon>Clostridia</taxon>
        <taxon>Lachnospirales</taxon>
        <taxon>Lachnospiraceae</taxon>
        <taxon>Robinsoniella</taxon>
    </lineage>
</organism>
<feature type="compositionally biased region" description="Basic and acidic residues" evidence="1">
    <location>
        <begin position="43"/>
        <end position="54"/>
    </location>
</feature>
<dbReference type="EMBL" id="QGQD01000002">
    <property type="protein sequence ID" value="TLD02961.1"/>
    <property type="molecule type" value="Genomic_DNA"/>
</dbReference>
<protein>
    <submittedName>
        <fullName evidence="2">Uncharacterized protein</fullName>
    </submittedName>
</protein>
<dbReference type="RefSeq" id="WP_047832682.1">
    <property type="nucleotide sequence ID" value="NZ_QGQD01000002.1"/>
</dbReference>
<proteinExistence type="predicted"/>
<dbReference type="AlphaFoldDB" id="A0A4U8QD30"/>
<dbReference type="Proteomes" id="UP000306509">
    <property type="component" value="Unassembled WGS sequence"/>
</dbReference>
<evidence type="ECO:0000313" key="2">
    <source>
        <dbReference type="EMBL" id="TLD02961.1"/>
    </source>
</evidence>
<comment type="caution">
    <text evidence="2">The sequence shown here is derived from an EMBL/GenBank/DDBJ whole genome shotgun (WGS) entry which is preliminary data.</text>
</comment>
<evidence type="ECO:0000313" key="3">
    <source>
        <dbReference type="Proteomes" id="UP000306509"/>
    </source>
</evidence>